<comment type="subunit">
    <text evidence="2 8">Homodimer.</text>
</comment>
<evidence type="ECO:0000256" key="7">
    <source>
        <dbReference type="ARBA" id="ARBA00048045"/>
    </source>
</evidence>
<dbReference type="InterPro" id="IPR016192">
    <property type="entry name" value="APOBEC/CMP_deaminase_Zn-bd"/>
</dbReference>
<keyword evidence="9" id="KW-0812">Transmembrane</keyword>
<gene>
    <name evidence="8 11" type="primary">tadA</name>
    <name evidence="11" type="ordered locus">Gmet_3524</name>
</gene>
<protein>
    <recommendedName>
        <fullName evidence="8">tRNA-specific adenosine deaminase</fullName>
        <ecNumber evidence="8">3.5.4.33</ecNumber>
    </recommendedName>
</protein>
<dbReference type="PANTHER" id="PTHR11079">
    <property type="entry name" value="CYTOSINE DEAMINASE FAMILY MEMBER"/>
    <property type="match status" value="1"/>
</dbReference>
<dbReference type="Gene3D" id="3.40.140.10">
    <property type="entry name" value="Cytidine Deaminase, domain 2"/>
    <property type="match status" value="1"/>
</dbReference>
<evidence type="ECO:0000256" key="6">
    <source>
        <dbReference type="ARBA" id="ARBA00022833"/>
    </source>
</evidence>
<reference evidence="11 12" key="2">
    <citation type="journal article" date="2009" name="BMC Microbiol.">
        <title>The genome sequence of Geobacter metallireducens: features of metabolism, physiology and regulation common and dissimilar to Geobacter sulfurreducens.</title>
        <authorList>
            <person name="Aklujkar M."/>
            <person name="Krushkal J."/>
            <person name="DiBartolo G."/>
            <person name="Lapidus A."/>
            <person name="Land M.L."/>
            <person name="Lovley D.R."/>
        </authorList>
    </citation>
    <scope>NUCLEOTIDE SEQUENCE [LARGE SCALE GENOMIC DNA]</scope>
    <source>
        <strain evidence="12">ATCC 53774 / DSM 7210 / GS-15</strain>
    </source>
</reference>
<evidence type="ECO:0000259" key="10">
    <source>
        <dbReference type="PROSITE" id="PS51747"/>
    </source>
</evidence>
<dbReference type="EMBL" id="CP000148">
    <property type="protein sequence ID" value="ABB33729.1"/>
    <property type="molecule type" value="Genomic_DNA"/>
</dbReference>
<evidence type="ECO:0000256" key="2">
    <source>
        <dbReference type="ARBA" id="ARBA00011738"/>
    </source>
</evidence>
<dbReference type="HOGENOM" id="CLU_025810_3_2_7"/>
<keyword evidence="4 8" id="KW-0479">Metal-binding</keyword>
<keyword evidence="5 8" id="KW-0378">Hydrolase</keyword>
<dbReference type="AlphaFoldDB" id="Q39PU5"/>
<organism evidence="11 12">
    <name type="scientific">Geobacter metallireducens (strain ATCC 53774 / DSM 7210 / GS-15)</name>
    <dbReference type="NCBI Taxonomy" id="269799"/>
    <lineage>
        <taxon>Bacteria</taxon>
        <taxon>Pseudomonadati</taxon>
        <taxon>Thermodesulfobacteriota</taxon>
        <taxon>Desulfuromonadia</taxon>
        <taxon>Geobacterales</taxon>
        <taxon>Geobacteraceae</taxon>
        <taxon>Geobacter</taxon>
    </lineage>
</organism>
<dbReference type="GO" id="GO:0008270">
    <property type="term" value="F:zinc ion binding"/>
    <property type="evidence" value="ECO:0007669"/>
    <property type="project" value="UniProtKB-UniRule"/>
</dbReference>
<dbReference type="InterPro" id="IPR058535">
    <property type="entry name" value="MafB19-deam"/>
</dbReference>
<evidence type="ECO:0000256" key="3">
    <source>
        <dbReference type="ARBA" id="ARBA00022694"/>
    </source>
</evidence>
<dbReference type="HAMAP" id="MF_00972">
    <property type="entry name" value="tRNA_aden_deaminase"/>
    <property type="match status" value="1"/>
</dbReference>
<dbReference type="KEGG" id="gme:Gmet_3524"/>
<evidence type="ECO:0000313" key="11">
    <source>
        <dbReference type="EMBL" id="ABB33729.1"/>
    </source>
</evidence>
<evidence type="ECO:0000256" key="8">
    <source>
        <dbReference type="HAMAP-Rule" id="MF_00972"/>
    </source>
</evidence>
<accession>Q39PU5</accession>
<dbReference type="GO" id="GO:0002100">
    <property type="term" value="P:tRNA wobble adenosine to inosine editing"/>
    <property type="evidence" value="ECO:0007669"/>
    <property type="project" value="UniProtKB-UniRule"/>
</dbReference>
<dbReference type="CDD" id="cd01285">
    <property type="entry name" value="nucleoside_deaminase"/>
    <property type="match status" value="1"/>
</dbReference>
<keyword evidence="9" id="KW-1133">Transmembrane helix</keyword>
<keyword evidence="9" id="KW-0472">Membrane</keyword>
<dbReference type="NCBIfam" id="NF008113">
    <property type="entry name" value="PRK10860.1"/>
    <property type="match status" value="1"/>
</dbReference>
<evidence type="ECO:0000256" key="1">
    <source>
        <dbReference type="ARBA" id="ARBA00010669"/>
    </source>
</evidence>
<dbReference type="Pfam" id="PF14437">
    <property type="entry name" value="MafB19-deam"/>
    <property type="match status" value="1"/>
</dbReference>
<proteinExistence type="inferred from homology"/>
<evidence type="ECO:0000256" key="4">
    <source>
        <dbReference type="ARBA" id="ARBA00022723"/>
    </source>
</evidence>
<dbReference type="STRING" id="269799.Gmet_3524"/>
<sequence>MVRRKAEGVRDDSYWMGKALREAEKAAARDEVPIGAVVVRNGAVIGRGHNLRENKQDPSAHAEMIAIRQAARRLGCWRLTGCVLYVTLEPCLMCMGAIILARFDRVVFGCHDPKGGAAGSLYDLSDDRRLNHRVELTSRVREEECSAILSGFFADLRTRKKKARRAPSAGI</sequence>
<dbReference type="InterPro" id="IPR002125">
    <property type="entry name" value="CMP_dCMP_dom"/>
</dbReference>
<name>Q39PU5_GEOMG</name>
<comment type="catalytic activity">
    <reaction evidence="7 8">
        <text>adenosine(34) in tRNA + H2O + H(+) = inosine(34) in tRNA + NH4(+)</text>
        <dbReference type="Rhea" id="RHEA:43168"/>
        <dbReference type="Rhea" id="RHEA-COMP:10373"/>
        <dbReference type="Rhea" id="RHEA-COMP:10374"/>
        <dbReference type="ChEBI" id="CHEBI:15377"/>
        <dbReference type="ChEBI" id="CHEBI:15378"/>
        <dbReference type="ChEBI" id="CHEBI:28938"/>
        <dbReference type="ChEBI" id="CHEBI:74411"/>
        <dbReference type="ChEBI" id="CHEBI:82852"/>
        <dbReference type="EC" id="3.5.4.33"/>
    </reaction>
</comment>
<keyword evidence="6 8" id="KW-0862">Zinc</keyword>
<dbReference type="InterPro" id="IPR028883">
    <property type="entry name" value="tRNA_aden_deaminase"/>
</dbReference>
<feature type="binding site" evidence="8">
    <location>
        <position position="61"/>
    </location>
    <ligand>
        <name>Zn(2+)</name>
        <dbReference type="ChEBI" id="CHEBI:29105"/>
        <note>catalytic</note>
    </ligand>
</feature>
<dbReference type="RefSeq" id="WP_004513681.1">
    <property type="nucleotide sequence ID" value="NC_007517.1"/>
</dbReference>
<feature type="transmembrane region" description="Helical" evidence="9">
    <location>
        <begin position="82"/>
        <end position="103"/>
    </location>
</feature>
<evidence type="ECO:0000313" key="12">
    <source>
        <dbReference type="Proteomes" id="UP000007073"/>
    </source>
</evidence>
<reference evidence="11 12" key="1">
    <citation type="submission" date="2005-10" db="EMBL/GenBank/DDBJ databases">
        <title>Complete sequence of Geobacter metallireducens GS-15.</title>
        <authorList>
            <consortium name="US DOE Joint Genome Institute"/>
            <person name="Copeland A."/>
            <person name="Lucas S."/>
            <person name="Lapidus A."/>
            <person name="Barry K."/>
            <person name="Detter J.C."/>
            <person name="Glavina T."/>
            <person name="Hammon N."/>
            <person name="Israni S."/>
            <person name="Pitluck S."/>
            <person name="Di Bartolo G."/>
            <person name="Chain P."/>
            <person name="Schmutz J."/>
            <person name="Larimer F."/>
            <person name="Land M."/>
            <person name="Kyrpides N."/>
            <person name="Ivanova N."/>
            <person name="Richardson P."/>
        </authorList>
    </citation>
    <scope>NUCLEOTIDE SEQUENCE [LARGE SCALE GENOMIC DNA]</scope>
    <source>
        <strain evidence="12">ATCC 53774 / DSM 7210 / GS-15</strain>
    </source>
</reference>
<dbReference type="Proteomes" id="UP000007073">
    <property type="component" value="Chromosome"/>
</dbReference>
<feature type="binding site" evidence="8">
    <location>
        <position position="91"/>
    </location>
    <ligand>
        <name>Zn(2+)</name>
        <dbReference type="ChEBI" id="CHEBI:29105"/>
        <note>catalytic</note>
    </ligand>
</feature>
<comment type="similarity">
    <text evidence="1">Belongs to the cytidine and deoxycytidylate deaminase family. ADAT2 subfamily.</text>
</comment>
<dbReference type="PANTHER" id="PTHR11079:SF202">
    <property type="entry name" value="TRNA-SPECIFIC ADENOSINE DEAMINASE"/>
    <property type="match status" value="1"/>
</dbReference>
<feature type="binding site" evidence="8">
    <location>
        <position position="94"/>
    </location>
    <ligand>
        <name>Zn(2+)</name>
        <dbReference type="ChEBI" id="CHEBI:29105"/>
        <note>catalytic</note>
    </ligand>
</feature>
<dbReference type="GO" id="GO:0052717">
    <property type="term" value="F:tRNA-specific adenosine-34 deaminase activity"/>
    <property type="evidence" value="ECO:0007669"/>
    <property type="project" value="UniProtKB-UniRule"/>
</dbReference>
<dbReference type="SUPFAM" id="SSF53927">
    <property type="entry name" value="Cytidine deaminase-like"/>
    <property type="match status" value="1"/>
</dbReference>
<comment type="function">
    <text evidence="8">Catalyzes the deamination of adenosine to inosine at the wobble position 34 of tRNA(Arg2).</text>
</comment>
<evidence type="ECO:0000256" key="5">
    <source>
        <dbReference type="ARBA" id="ARBA00022801"/>
    </source>
</evidence>
<evidence type="ECO:0000256" key="9">
    <source>
        <dbReference type="SAM" id="Phobius"/>
    </source>
</evidence>
<dbReference type="eggNOG" id="COG0590">
    <property type="taxonomic scope" value="Bacteria"/>
</dbReference>
<feature type="domain" description="CMP/dCMP-type deaminase" evidence="10">
    <location>
        <begin position="10"/>
        <end position="137"/>
    </location>
</feature>
<dbReference type="InterPro" id="IPR016193">
    <property type="entry name" value="Cytidine_deaminase-like"/>
</dbReference>
<dbReference type="FunFam" id="3.40.140.10:FF:000005">
    <property type="entry name" value="tRNA-specific adenosine deaminase"/>
    <property type="match status" value="1"/>
</dbReference>
<dbReference type="PROSITE" id="PS00903">
    <property type="entry name" value="CYT_DCMP_DEAMINASES_1"/>
    <property type="match status" value="1"/>
</dbReference>
<dbReference type="PROSITE" id="PS51747">
    <property type="entry name" value="CYT_DCMP_DEAMINASES_2"/>
    <property type="match status" value="1"/>
</dbReference>
<comment type="cofactor">
    <cofactor evidence="8">
        <name>Zn(2+)</name>
        <dbReference type="ChEBI" id="CHEBI:29105"/>
    </cofactor>
    <text evidence="8">Binds 1 zinc ion per subunit.</text>
</comment>
<keyword evidence="12" id="KW-1185">Reference proteome</keyword>
<feature type="active site" description="Proton donor" evidence="8">
    <location>
        <position position="63"/>
    </location>
</feature>
<dbReference type="EC" id="3.5.4.33" evidence="8"/>
<keyword evidence="3 8" id="KW-0819">tRNA processing</keyword>